<protein>
    <recommendedName>
        <fullName evidence="5">CDP-diacylglycerol--serine O-phosphatidyltransferase</fullName>
        <ecNumber evidence="4">2.7.8.8</ecNumber>
    </recommendedName>
    <alternativeName>
        <fullName evidence="14">Phosphatidylserine synthase</fullName>
    </alternativeName>
</protein>
<evidence type="ECO:0000256" key="4">
    <source>
        <dbReference type="ARBA" id="ARBA00013174"/>
    </source>
</evidence>
<dbReference type="GO" id="GO:0008654">
    <property type="term" value="P:phospholipid biosynthetic process"/>
    <property type="evidence" value="ECO:0007669"/>
    <property type="project" value="UniProtKB-KW"/>
</dbReference>
<name>V2Q0P1_9BACT</name>
<dbReference type="InterPro" id="IPR000462">
    <property type="entry name" value="CDP-OH_P_trans"/>
</dbReference>
<evidence type="ECO:0000256" key="13">
    <source>
        <dbReference type="ARBA" id="ARBA00023264"/>
    </source>
</evidence>
<keyword evidence="13" id="KW-1208">Phospholipid metabolism</keyword>
<dbReference type="InterPro" id="IPR043130">
    <property type="entry name" value="CDP-OH_PTrfase_TM_dom"/>
</dbReference>
<reference evidence="16" key="1">
    <citation type="journal article" date="2014" name="Genome Announc.">
        <title>Draft genome sequences of the altered schaedler flora, a defined bacterial community from gnotobiotic mice.</title>
        <authorList>
            <person name="Wannemuehler M.J."/>
            <person name="Overstreet A.M."/>
            <person name="Ward D.V."/>
            <person name="Phillips G.J."/>
        </authorList>
    </citation>
    <scope>NUCLEOTIDE SEQUENCE</scope>
    <source>
        <strain evidence="16">ASF457</strain>
    </source>
</reference>
<organism evidence="16 17">
    <name type="scientific">Mucispirillum schaedleri ASF457</name>
    <dbReference type="NCBI Taxonomy" id="1379858"/>
    <lineage>
        <taxon>Bacteria</taxon>
        <taxon>Pseudomonadati</taxon>
        <taxon>Deferribacterota</taxon>
        <taxon>Deferribacteres</taxon>
        <taxon>Deferribacterales</taxon>
        <taxon>Mucispirillaceae</taxon>
        <taxon>Mucispirillum</taxon>
    </lineage>
</organism>
<dbReference type="GO" id="GO:0016020">
    <property type="term" value="C:membrane"/>
    <property type="evidence" value="ECO:0007669"/>
    <property type="project" value="InterPro"/>
</dbReference>
<dbReference type="PROSITE" id="PS00379">
    <property type="entry name" value="CDP_ALCOHOL_P_TRANSF"/>
    <property type="match status" value="1"/>
</dbReference>
<dbReference type="KEGG" id="msch:N508_001297"/>
<evidence type="ECO:0000256" key="6">
    <source>
        <dbReference type="ARBA" id="ARBA00022516"/>
    </source>
</evidence>
<dbReference type="NCBIfam" id="TIGR00473">
    <property type="entry name" value="pssA"/>
    <property type="match status" value="1"/>
</dbReference>
<evidence type="ECO:0000313" key="16">
    <source>
        <dbReference type="EMBL" id="USF24214.1"/>
    </source>
</evidence>
<dbReference type="RefSeq" id="WP_023275583.1">
    <property type="nucleotide sequence ID" value="NZ_CP097562.1"/>
</dbReference>
<dbReference type="InterPro" id="IPR050324">
    <property type="entry name" value="CDP-alcohol_PTase-I"/>
</dbReference>
<comment type="catalytic activity">
    <reaction evidence="1">
        <text>a CDP-1,2-diacyl-sn-glycerol + L-serine = a 1,2-diacyl-sn-glycero-3-phospho-L-serine + CMP + H(+)</text>
        <dbReference type="Rhea" id="RHEA:16913"/>
        <dbReference type="ChEBI" id="CHEBI:15378"/>
        <dbReference type="ChEBI" id="CHEBI:33384"/>
        <dbReference type="ChEBI" id="CHEBI:57262"/>
        <dbReference type="ChEBI" id="CHEBI:58332"/>
        <dbReference type="ChEBI" id="CHEBI:60377"/>
        <dbReference type="EC" id="2.7.8.8"/>
    </reaction>
</comment>
<accession>V2Q0P1</accession>
<dbReference type="AlphaFoldDB" id="V2Q0P1"/>
<evidence type="ECO:0000256" key="12">
    <source>
        <dbReference type="ARBA" id="ARBA00023209"/>
    </source>
</evidence>
<reference evidence="16" key="2">
    <citation type="submission" date="2022-05" db="EMBL/GenBank/DDBJ databases">
        <authorList>
            <person name="Proctor A.L."/>
            <person name="Phillips G.J."/>
            <person name="Wannemuehler M.J."/>
        </authorList>
    </citation>
    <scope>NUCLEOTIDE SEQUENCE</scope>
    <source>
        <strain evidence="16">ASF457</strain>
    </source>
</reference>
<evidence type="ECO:0000256" key="14">
    <source>
        <dbReference type="ARBA" id="ARBA00032361"/>
    </source>
</evidence>
<keyword evidence="6" id="KW-0444">Lipid biosynthesis</keyword>
<evidence type="ECO:0000313" key="17">
    <source>
        <dbReference type="Proteomes" id="UP000017429"/>
    </source>
</evidence>
<dbReference type="InterPro" id="IPR004533">
    <property type="entry name" value="CDP-diaglyc--ser_O-PTrfase"/>
</dbReference>
<evidence type="ECO:0000256" key="3">
    <source>
        <dbReference type="ARBA" id="ARBA00010441"/>
    </source>
</evidence>
<dbReference type="eggNOG" id="COG1183">
    <property type="taxonomic scope" value="Bacteria"/>
</dbReference>
<comment type="subcellular location">
    <subcellularLocation>
        <location evidence="2">Endomembrane system</location>
        <topology evidence="2">Multi-pass membrane protein</topology>
    </subcellularLocation>
</comment>
<evidence type="ECO:0000256" key="1">
    <source>
        <dbReference type="ARBA" id="ARBA00000287"/>
    </source>
</evidence>
<dbReference type="GO" id="GO:0012505">
    <property type="term" value="C:endomembrane system"/>
    <property type="evidence" value="ECO:0007669"/>
    <property type="project" value="UniProtKB-SubCell"/>
</dbReference>
<keyword evidence="10" id="KW-0443">Lipid metabolism</keyword>
<dbReference type="EC" id="2.7.8.8" evidence="4"/>
<dbReference type="Gene3D" id="1.20.120.1760">
    <property type="match status" value="1"/>
</dbReference>
<evidence type="ECO:0000256" key="11">
    <source>
        <dbReference type="ARBA" id="ARBA00023136"/>
    </source>
</evidence>
<reference evidence="16" key="3">
    <citation type="submission" date="2022-06" db="EMBL/GenBank/DDBJ databases">
        <title>Resources to Facilitate Use of the Altered Schaedler Flora (ASF) Mouse Model to Study Microbiome Function.</title>
        <authorList>
            <person name="Proctor A."/>
            <person name="Parvinroo S."/>
            <person name="Richie T."/>
            <person name="Jia X."/>
            <person name="Lee S.T.M."/>
            <person name="Karp P.D."/>
            <person name="Paley S."/>
            <person name="Kostic A.D."/>
            <person name="Pierre J.F."/>
            <person name="Wannemuehler M.J."/>
            <person name="Phillips G.J."/>
        </authorList>
    </citation>
    <scope>NUCLEOTIDE SEQUENCE</scope>
    <source>
        <strain evidence="16">ASF457</strain>
    </source>
</reference>
<evidence type="ECO:0000256" key="10">
    <source>
        <dbReference type="ARBA" id="ARBA00023098"/>
    </source>
</evidence>
<dbReference type="EMBL" id="CP097562">
    <property type="protein sequence ID" value="USF24214.1"/>
    <property type="molecule type" value="Genomic_DNA"/>
</dbReference>
<dbReference type="Pfam" id="PF01066">
    <property type="entry name" value="CDP-OH_P_transf"/>
    <property type="match status" value="1"/>
</dbReference>
<proteinExistence type="inferred from homology"/>
<evidence type="ECO:0000256" key="7">
    <source>
        <dbReference type="ARBA" id="ARBA00022679"/>
    </source>
</evidence>
<dbReference type="PANTHER" id="PTHR14269">
    <property type="entry name" value="CDP-DIACYLGLYCEROL--GLYCEROL-3-PHOSPHATE 3-PHOSPHATIDYLTRANSFERASE-RELATED"/>
    <property type="match status" value="1"/>
</dbReference>
<keyword evidence="7 15" id="KW-0808">Transferase</keyword>
<evidence type="ECO:0000256" key="9">
    <source>
        <dbReference type="ARBA" id="ARBA00022989"/>
    </source>
</evidence>
<dbReference type="PANTHER" id="PTHR14269:SF61">
    <property type="entry name" value="CDP-DIACYLGLYCEROL--SERINE O-PHOSPHATIDYLTRANSFERASE"/>
    <property type="match status" value="1"/>
</dbReference>
<keyword evidence="8" id="KW-0812">Transmembrane</keyword>
<evidence type="ECO:0000256" key="8">
    <source>
        <dbReference type="ARBA" id="ARBA00022692"/>
    </source>
</evidence>
<dbReference type="InterPro" id="IPR048254">
    <property type="entry name" value="CDP_ALCOHOL_P_TRANSF_CS"/>
</dbReference>
<evidence type="ECO:0000256" key="5">
    <source>
        <dbReference type="ARBA" id="ARBA00017171"/>
    </source>
</evidence>
<evidence type="ECO:0000256" key="2">
    <source>
        <dbReference type="ARBA" id="ARBA00004127"/>
    </source>
</evidence>
<keyword evidence="11" id="KW-0472">Membrane</keyword>
<comment type="similarity">
    <text evidence="3 15">Belongs to the CDP-alcohol phosphatidyltransferase class-I family.</text>
</comment>
<keyword evidence="17" id="KW-1185">Reference proteome</keyword>
<keyword evidence="12" id="KW-0594">Phospholipid biosynthesis</keyword>
<evidence type="ECO:0000256" key="15">
    <source>
        <dbReference type="RuleBase" id="RU003750"/>
    </source>
</evidence>
<keyword evidence="9" id="KW-1133">Transmembrane helix</keyword>
<gene>
    <name evidence="16" type="ORF">N508_001297</name>
</gene>
<dbReference type="GO" id="GO:0003882">
    <property type="term" value="F:CDP-diacylglycerol-serine O-phosphatidyltransferase activity"/>
    <property type="evidence" value="ECO:0007669"/>
    <property type="project" value="UniProtKB-EC"/>
</dbReference>
<sequence>MSMFSEKSGKLNMTLRNRNIILPNFITIMGLLCGIYSIMLSVGSRIVEGDNFVYSAYFLLLAAFFDGIDGKVARIVNGTSDFGVQLDSLCDMVSFGVAPAILVYEWLLKGFDRLGIVAVFLFVACGALRLARFNVQSSKISNVFFVGLPIPAAAAFIATSVLFIHKLGFDLEKAALSMFFLASIYLLAFLMVSTVPFYSFKKISYFKARPFQALIVMVVFISILVLYFEVVSFVMISVYITLGLLLACYKLIKGKQKTAERNQQ</sequence>
<dbReference type="Proteomes" id="UP000017429">
    <property type="component" value="Chromosome"/>
</dbReference>